<evidence type="ECO:0000256" key="3">
    <source>
        <dbReference type="ARBA" id="ARBA00022989"/>
    </source>
</evidence>
<dbReference type="Pfam" id="PF07298">
    <property type="entry name" value="NnrU"/>
    <property type="match status" value="1"/>
</dbReference>
<organism evidence="7 8">
    <name type="scientific">Rhizobium aquaticum</name>
    <dbReference type="NCBI Taxonomy" id="1549636"/>
    <lineage>
        <taxon>Bacteria</taxon>
        <taxon>Pseudomonadati</taxon>
        <taxon>Pseudomonadota</taxon>
        <taxon>Alphaproteobacteria</taxon>
        <taxon>Hyphomicrobiales</taxon>
        <taxon>Rhizobiaceae</taxon>
        <taxon>Rhizobium/Agrobacterium group</taxon>
        <taxon>Rhizobium</taxon>
    </lineage>
</organism>
<evidence type="ECO:0000256" key="4">
    <source>
        <dbReference type="ARBA" id="ARBA00023136"/>
    </source>
</evidence>
<evidence type="ECO:0000256" key="1">
    <source>
        <dbReference type="ARBA" id="ARBA00004141"/>
    </source>
</evidence>
<feature type="transmembrane region" description="Helical" evidence="5">
    <location>
        <begin position="163"/>
        <end position="182"/>
    </location>
</feature>
<name>A0ABV2J1Y8_9HYPH</name>
<dbReference type="InterPro" id="IPR009915">
    <property type="entry name" value="NnrU_dom"/>
</dbReference>
<feature type="domain" description="NnrU" evidence="6">
    <location>
        <begin position="3"/>
        <end position="191"/>
    </location>
</feature>
<evidence type="ECO:0000256" key="2">
    <source>
        <dbReference type="ARBA" id="ARBA00022692"/>
    </source>
</evidence>
<evidence type="ECO:0000313" key="7">
    <source>
        <dbReference type="EMBL" id="MET3614731.1"/>
    </source>
</evidence>
<evidence type="ECO:0000259" key="6">
    <source>
        <dbReference type="Pfam" id="PF07298"/>
    </source>
</evidence>
<keyword evidence="8" id="KW-1185">Reference proteome</keyword>
<evidence type="ECO:0000313" key="8">
    <source>
        <dbReference type="Proteomes" id="UP001549047"/>
    </source>
</evidence>
<keyword evidence="4 5" id="KW-0472">Membrane</keyword>
<accession>A0ABV2J1Y8</accession>
<feature type="transmembrane region" description="Helical" evidence="5">
    <location>
        <begin position="78"/>
        <end position="102"/>
    </location>
</feature>
<feature type="transmembrane region" description="Helical" evidence="5">
    <location>
        <begin position="122"/>
        <end position="142"/>
    </location>
</feature>
<gene>
    <name evidence="7" type="ORF">ABID16_003068</name>
</gene>
<keyword evidence="2 5" id="KW-0812">Transmembrane</keyword>
<evidence type="ECO:0000256" key="5">
    <source>
        <dbReference type="SAM" id="Phobius"/>
    </source>
</evidence>
<reference evidence="7 8" key="1">
    <citation type="submission" date="2024-06" db="EMBL/GenBank/DDBJ databases">
        <title>Genomic Encyclopedia of Type Strains, Phase IV (KMG-IV): sequencing the most valuable type-strain genomes for metagenomic binning, comparative biology and taxonomic classification.</title>
        <authorList>
            <person name="Goeker M."/>
        </authorList>
    </citation>
    <scope>NUCLEOTIDE SEQUENCE [LARGE SCALE GENOMIC DNA]</scope>
    <source>
        <strain evidence="7 8">DSM 29780</strain>
    </source>
</reference>
<keyword evidence="3 5" id="KW-1133">Transmembrane helix</keyword>
<feature type="transmembrane region" description="Helical" evidence="5">
    <location>
        <begin position="40"/>
        <end position="57"/>
    </location>
</feature>
<sequence length="197" mass="21696">MALLVLSIVLFLALHSIRVFAPQWRERTIARMGVHAWRGLYSLLSIASLVLLIYAFAASRAVTPMLYTPPRFMSHITLTLMLIAMILLMASILPAGKIAVWVKHPMVTGVKVWAFAHLLSNGELNSVLLFGGFLIWGVLVRISAKRRERAGEKVVRDFVSTQYDIASIIGGVALYAVILLYLHQMLIGVSPLAAAGM</sequence>
<comment type="caution">
    <text evidence="7">The sequence shown here is derived from an EMBL/GenBank/DDBJ whole genome shotgun (WGS) entry which is preliminary data.</text>
</comment>
<dbReference type="RefSeq" id="WP_354557206.1">
    <property type="nucleotide sequence ID" value="NZ_JBEPMB010000004.1"/>
</dbReference>
<dbReference type="EMBL" id="JBEPMB010000004">
    <property type="protein sequence ID" value="MET3614731.1"/>
    <property type="molecule type" value="Genomic_DNA"/>
</dbReference>
<comment type="subcellular location">
    <subcellularLocation>
        <location evidence="1">Membrane</location>
        <topology evidence="1">Multi-pass membrane protein</topology>
    </subcellularLocation>
</comment>
<protein>
    <submittedName>
        <fullName evidence="7">Membrane protein</fullName>
    </submittedName>
</protein>
<proteinExistence type="predicted"/>
<dbReference type="Proteomes" id="UP001549047">
    <property type="component" value="Unassembled WGS sequence"/>
</dbReference>